<sequence length="177" mass="18545">MPGGPPFHRDSCTGKVPPMPDTDASGPMSLDDATAHIHDAIPIVGAMGIRVLDGGVGHATVELPAGPNGNHFGVLYAGSLFTAAELLGGLIPRTTFDLEGELAGYVPLVKSSEIKFLKPALGDVTATARLAPEEAERVRREALEKGKSEFVLYAEITDGQGNVVATTRGLYQLRKLG</sequence>
<dbReference type="EMBL" id="VUJW01000001">
    <property type="protein sequence ID" value="KAA1428731.1"/>
    <property type="molecule type" value="Genomic_DNA"/>
</dbReference>
<dbReference type="AlphaFoldDB" id="A0A5B1M783"/>
<reference evidence="2 3" key="1">
    <citation type="submission" date="2019-09" db="EMBL/GenBank/DDBJ databases">
        <title>Nocardioides panacisoli sp. nov., isolated from the soil of a ginseng field.</title>
        <authorList>
            <person name="Cho C."/>
        </authorList>
    </citation>
    <scope>NUCLEOTIDE SEQUENCE [LARGE SCALE GENOMIC DNA]</scope>
    <source>
        <strain evidence="2 3">BN140041</strain>
    </source>
</reference>
<dbReference type="CDD" id="cd03443">
    <property type="entry name" value="PaaI_thioesterase"/>
    <property type="match status" value="1"/>
</dbReference>
<dbReference type="Proteomes" id="UP000324351">
    <property type="component" value="Unassembled WGS sequence"/>
</dbReference>
<dbReference type="Gene3D" id="3.10.129.10">
    <property type="entry name" value="Hotdog Thioesterase"/>
    <property type="match status" value="1"/>
</dbReference>
<keyword evidence="3" id="KW-1185">Reference proteome</keyword>
<evidence type="ECO:0000313" key="3">
    <source>
        <dbReference type="Proteomes" id="UP000324351"/>
    </source>
</evidence>
<evidence type="ECO:0000313" key="2">
    <source>
        <dbReference type="EMBL" id="KAA1428731.1"/>
    </source>
</evidence>
<evidence type="ECO:0000256" key="1">
    <source>
        <dbReference type="SAM" id="MobiDB-lite"/>
    </source>
</evidence>
<organism evidence="2 3">
    <name type="scientific">Nocardioides antri</name>
    <dbReference type="NCBI Taxonomy" id="2607659"/>
    <lineage>
        <taxon>Bacteria</taxon>
        <taxon>Bacillati</taxon>
        <taxon>Actinomycetota</taxon>
        <taxon>Actinomycetes</taxon>
        <taxon>Propionibacteriales</taxon>
        <taxon>Nocardioidaceae</taxon>
        <taxon>Nocardioides</taxon>
    </lineage>
</organism>
<comment type="caution">
    <text evidence="2">The sequence shown here is derived from an EMBL/GenBank/DDBJ whole genome shotgun (WGS) entry which is preliminary data.</text>
</comment>
<accession>A0A5B1M783</accession>
<gene>
    <name evidence="2" type="ORF">F0U47_00455</name>
</gene>
<dbReference type="Pfam" id="PF14539">
    <property type="entry name" value="DUF4442"/>
    <property type="match status" value="1"/>
</dbReference>
<proteinExistence type="predicted"/>
<dbReference type="InterPro" id="IPR029069">
    <property type="entry name" value="HotDog_dom_sf"/>
</dbReference>
<reference evidence="2 3" key="2">
    <citation type="submission" date="2019-09" db="EMBL/GenBank/DDBJ databases">
        <authorList>
            <person name="Jin C."/>
        </authorList>
    </citation>
    <scope>NUCLEOTIDE SEQUENCE [LARGE SCALE GENOMIC DNA]</scope>
    <source>
        <strain evidence="2 3">BN140041</strain>
    </source>
</reference>
<feature type="region of interest" description="Disordered" evidence="1">
    <location>
        <begin position="1"/>
        <end position="30"/>
    </location>
</feature>
<protein>
    <submittedName>
        <fullName evidence="2">DUF4442 domain-containing protein</fullName>
    </submittedName>
</protein>
<dbReference type="SUPFAM" id="SSF54637">
    <property type="entry name" value="Thioesterase/thiol ester dehydrase-isomerase"/>
    <property type="match status" value="1"/>
</dbReference>
<name>A0A5B1M783_9ACTN</name>
<dbReference type="InterPro" id="IPR027961">
    <property type="entry name" value="DUF4442"/>
</dbReference>